<dbReference type="AlphaFoldDB" id="A0A0J7KDW1"/>
<reference evidence="1 2" key="1">
    <citation type="submission" date="2015-04" db="EMBL/GenBank/DDBJ databases">
        <title>Lasius niger genome sequencing.</title>
        <authorList>
            <person name="Konorov E.A."/>
            <person name="Nikitin M.A."/>
            <person name="Kirill M.V."/>
            <person name="Chang P."/>
        </authorList>
    </citation>
    <scope>NUCLEOTIDE SEQUENCE [LARGE SCALE GENOMIC DNA]</scope>
    <source>
        <tissue evidence="1">Whole</tissue>
    </source>
</reference>
<dbReference type="PaxDb" id="67767-A0A0J7KDW1"/>
<gene>
    <name evidence="1" type="ORF">RF55_12138</name>
</gene>
<proteinExistence type="predicted"/>
<sequence length="115" mass="13608">MECPRCGSELTLNLETLLFRCRKSYNAVQPKKKKKMMRCDFWRSVKVNTWFDYMHLPTAYPETGAHTQGIERTWRECVCSRPERINVFFDLIAEFQEVLVQDKVFDGHVDTPQDA</sequence>
<evidence type="ECO:0000313" key="1">
    <source>
        <dbReference type="EMBL" id="KMQ88389.1"/>
    </source>
</evidence>
<dbReference type="Proteomes" id="UP000036403">
    <property type="component" value="Unassembled WGS sequence"/>
</dbReference>
<evidence type="ECO:0000313" key="2">
    <source>
        <dbReference type="Proteomes" id="UP000036403"/>
    </source>
</evidence>
<accession>A0A0J7KDW1</accession>
<organism evidence="1 2">
    <name type="scientific">Lasius niger</name>
    <name type="common">Black garden ant</name>
    <dbReference type="NCBI Taxonomy" id="67767"/>
    <lineage>
        <taxon>Eukaryota</taxon>
        <taxon>Metazoa</taxon>
        <taxon>Ecdysozoa</taxon>
        <taxon>Arthropoda</taxon>
        <taxon>Hexapoda</taxon>
        <taxon>Insecta</taxon>
        <taxon>Pterygota</taxon>
        <taxon>Neoptera</taxon>
        <taxon>Endopterygota</taxon>
        <taxon>Hymenoptera</taxon>
        <taxon>Apocrita</taxon>
        <taxon>Aculeata</taxon>
        <taxon>Formicoidea</taxon>
        <taxon>Formicidae</taxon>
        <taxon>Formicinae</taxon>
        <taxon>Lasius</taxon>
        <taxon>Lasius</taxon>
    </lineage>
</organism>
<name>A0A0J7KDW1_LASNI</name>
<keyword evidence="2" id="KW-1185">Reference proteome</keyword>
<protein>
    <submittedName>
        <fullName evidence="1">Uncharacterized protein</fullName>
    </submittedName>
</protein>
<comment type="caution">
    <text evidence="1">The sequence shown here is derived from an EMBL/GenBank/DDBJ whole genome shotgun (WGS) entry which is preliminary data.</text>
</comment>
<dbReference type="EMBL" id="LBMM01009103">
    <property type="protein sequence ID" value="KMQ88389.1"/>
    <property type="molecule type" value="Genomic_DNA"/>
</dbReference>